<dbReference type="AlphaFoldDB" id="A0A9D6LMZ3"/>
<dbReference type="GO" id="GO:0003735">
    <property type="term" value="F:structural constituent of ribosome"/>
    <property type="evidence" value="ECO:0007669"/>
    <property type="project" value="InterPro"/>
</dbReference>
<dbReference type="PANTHER" id="PTHR13479:SF40">
    <property type="entry name" value="SMALL RIBOSOMAL SUBUNIT PROTEIN BS18M"/>
    <property type="match status" value="1"/>
</dbReference>
<dbReference type="NCBIfam" id="TIGR00165">
    <property type="entry name" value="S18"/>
    <property type="match status" value="1"/>
</dbReference>
<dbReference type="EMBL" id="JACQCQ010000002">
    <property type="protein sequence ID" value="MBI3627315.1"/>
    <property type="molecule type" value="Genomic_DNA"/>
</dbReference>
<evidence type="ECO:0000256" key="1">
    <source>
        <dbReference type="ARBA" id="ARBA00005589"/>
    </source>
</evidence>
<accession>A0A9D6LMZ3</accession>
<dbReference type="GO" id="GO:0006412">
    <property type="term" value="P:translation"/>
    <property type="evidence" value="ECO:0007669"/>
    <property type="project" value="UniProtKB-UniRule"/>
</dbReference>
<evidence type="ECO:0000256" key="2">
    <source>
        <dbReference type="ARBA" id="ARBA00022980"/>
    </source>
</evidence>
<evidence type="ECO:0000256" key="3">
    <source>
        <dbReference type="ARBA" id="ARBA00023274"/>
    </source>
</evidence>
<dbReference type="PRINTS" id="PR00974">
    <property type="entry name" value="RIBOSOMALS18"/>
</dbReference>
<reference evidence="6" key="1">
    <citation type="submission" date="2020-07" db="EMBL/GenBank/DDBJ databases">
        <title>Huge and variable diversity of episymbiotic CPR bacteria and DPANN archaea in groundwater ecosystems.</title>
        <authorList>
            <person name="He C.Y."/>
            <person name="Keren R."/>
            <person name="Whittaker M."/>
            <person name="Farag I.F."/>
            <person name="Doudna J."/>
            <person name="Cate J.H.D."/>
            <person name="Banfield J.F."/>
        </authorList>
    </citation>
    <scope>NUCLEOTIDE SEQUENCE</scope>
    <source>
        <strain evidence="6">NC_groundwater_972_Pr1_S-0.2um_49_27</strain>
    </source>
</reference>
<dbReference type="HAMAP" id="MF_00270">
    <property type="entry name" value="Ribosomal_bS18"/>
    <property type="match status" value="1"/>
</dbReference>
<dbReference type="Proteomes" id="UP000808388">
    <property type="component" value="Unassembled WGS sequence"/>
</dbReference>
<keyword evidence="3 4" id="KW-0687">Ribonucleoprotein</keyword>
<comment type="subunit">
    <text evidence="4">Part of the 30S ribosomal subunit. Forms a tight heterodimer with protein bS6.</text>
</comment>
<dbReference type="InterPro" id="IPR001648">
    <property type="entry name" value="Ribosomal_bS18"/>
</dbReference>
<protein>
    <recommendedName>
        <fullName evidence="4">Small ribosomal subunit protein bS18</fullName>
    </recommendedName>
</protein>
<sequence length="71" mass="8160">MKRERPTQCSFCTANASVIDYKEAEFLRKFVNPQGKIAKRTRTGVCATHQRLLSQAIKRARFLGLLAYTIR</sequence>
<dbReference type="Gene3D" id="4.10.640.10">
    <property type="entry name" value="Ribosomal protein S18"/>
    <property type="match status" value="1"/>
</dbReference>
<comment type="function">
    <text evidence="4">Binds as a heterodimer with protein bS6 to the central domain of the 16S rRNA, where it helps stabilize the platform of the 30S subunit.</text>
</comment>
<keyword evidence="4" id="KW-0699">rRNA-binding</keyword>
<dbReference type="GO" id="GO:0022627">
    <property type="term" value="C:cytosolic small ribosomal subunit"/>
    <property type="evidence" value="ECO:0007669"/>
    <property type="project" value="TreeGrafter"/>
</dbReference>
<comment type="similarity">
    <text evidence="1 4 5">Belongs to the bacterial ribosomal protein bS18 family.</text>
</comment>
<keyword evidence="4" id="KW-0694">RNA-binding</keyword>
<dbReference type="GO" id="GO:0070181">
    <property type="term" value="F:small ribosomal subunit rRNA binding"/>
    <property type="evidence" value="ECO:0007669"/>
    <property type="project" value="TreeGrafter"/>
</dbReference>
<evidence type="ECO:0000313" key="7">
    <source>
        <dbReference type="Proteomes" id="UP000808388"/>
    </source>
</evidence>
<dbReference type="InterPro" id="IPR036870">
    <property type="entry name" value="Ribosomal_bS18_sf"/>
</dbReference>
<dbReference type="Pfam" id="PF01084">
    <property type="entry name" value="Ribosomal_S18"/>
    <property type="match status" value="1"/>
</dbReference>
<evidence type="ECO:0000313" key="6">
    <source>
        <dbReference type="EMBL" id="MBI3627315.1"/>
    </source>
</evidence>
<name>A0A9D6LMZ3_9BACT</name>
<keyword evidence="2 4" id="KW-0689">Ribosomal protein</keyword>
<dbReference type="SUPFAM" id="SSF46911">
    <property type="entry name" value="Ribosomal protein S18"/>
    <property type="match status" value="1"/>
</dbReference>
<evidence type="ECO:0000256" key="4">
    <source>
        <dbReference type="HAMAP-Rule" id="MF_00270"/>
    </source>
</evidence>
<organism evidence="6 7">
    <name type="scientific">Candidatus Sungiibacteriota bacterium</name>
    <dbReference type="NCBI Taxonomy" id="2750080"/>
    <lineage>
        <taxon>Bacteria</taxon>
        <taxon>Candidatus Sungiibacteriota</taxon>
    </lineage>
</organism>
<gene>
    <name evidence="4" type="primary">rpsR</name>
    <name evidence="6" type="ORF">HY220_01010</name>
</gene>
<dbReference type="PANTHER" id="PTHR13479">
    <property type="entry name" value="30S RIBOSOMAL PROTEIN S18"/>
    <property type="match status" value="1"/>
</dbReference>
<evidence type="ECO:0000256" key="5">
    <source>
        <dbReference type="RuleBase" id="RU003910"/>
    </source>
</evidence>
<proteinExistence type="inferred from homology"/>
<comment type="caution">
    <text evidence="6">The sequence shown here is derived from an EMBL/GenBank/DDBJ whole genome shotgun (WGS) entry which is preliminary data.</text>
</comment>